<evidence type="ECO:0000259" key="3">
    <source>
        <dbReference type="PROSITE" id="PS50093"/>
    </source>
</evidence>
<dbReference type="InterPro" id="IPR035986">
    <property type="entry name" value="PKD_dom_sf"/>
</dbReference>
<evidence type="ECO:0000256" key="2">
    <source>
        <dbReference type="SAM" id="SignalP"/>
    </source>
</evidence>
<dbReference type="InterPro" id="IPR057708">
    <property type="entry name" value="DUF7948"/>
</dbReference>
<name>A0ABR8K0V9_9BACT</name>
<feature type="compositionally biased region" description="Low complexity" evidence="1">
    <location>
        <begin position="1058"/>
        <end position="1071"/>
    </location>
</feature>
<dbReference type="PANTHER" id="PTHR35580:SF1">
    <property type="entry name" value="PHYTASE-LIKE DOMAIN-CONTAINING PROTEIN"/>
    <property type="match status" value="1"/>
</dbReference>
<dbReference type="Proteomes" id="UP000606003">
    <property type="component" value="Unassembled WGS sequence"/>
</dbReference>
<dbReference type="InterPro" id="IPR052918">
    <property type="entry name" value="Motility_Chemotaxis_Reg"/>
</dbReference>
<evidence type="ECO:0000313" key="4">
    <source>
        <dbReference type="EMBL" id="MBD2724697.1"/>
    </source>
</evidence>
<sequence>MKLFLLVAAGVLQLGFGTAATAHTTPPTRPERTLEFVENKGQWDERARYVAALPGGRLFAEPDGLTFSLLASGSLDRPGHGAHKERRPAADSLLHGHALTLRFEGAAPATITPAEATEERRNYFLGQDPTHWATGVRGFRELRYAGLWPGVNARVYESTDQHLEYDFEVAPGARPEAIALRHDGATGLTLDAEGNLLVRTSVGTLVERAPQAWQTTARGRRRAVACRYMLTDGTVRFALGRYDQKLPLVIDPVVVFASYTGSTADNWGFTATYDTQGNLYSGGIVFSLGYPASPGAFRTQFSGVIDIGVIKYQTSVSGPAARVWASYIGGGNADFPTSLVVNSQGELLLLGASSSNNYPTTAGALQRTFNQGFYTDPYGYGFDYALPNGSDLVITRFNANGTGLVGSTYLGGSGNEGVLPLNVNTTAQLAHNYGDPFRGDILVDAADNVYVASNTSSSDFPLARGFNTTYRGGATDGLVLKLNPTLTALTWGSYLGGGASDAAYSIQVEPTSGDVYVTGGTLSSNFPTTAGSLRPAALGDVDGFVARISASGTGLLRASYLGTPAYDQSYFLQLGTDGGVYVLGQTAGAYPTTPGLFVTPNGRQFIHKLDPNLGTTQLATVFGSGRNSIDLDPTAFLVDRCDRVYVCGWGGVLNDNLGGGEPYLALNGTTAGLPVTPGALQPNTDANDFYLVQFAAGLGSLAYATYYGDTTGTDDHVDGGTARFDPRGVVYQAVCACGFGSGFPIPPGANTYSTFNPSGNCNNAAFVFNFEPSIANAGADQTVCATAGPQPLVGNPTGGTWSGPGVTGSLATGFFFTPSAALVGVQSLTYTVLSSGLCTTTGTRRVTVTAPPTVAITAALASTYCTPGINNPALPVVPLTAAPAGGVWSGSGVINGGSTGFYFNPNSAPGTYQVVYTLSVGGCVVQDSRTVAITRPVAPVLPADTVLCPGSTQRFALRGSPAGGVWTGTGVTGSPATGFFFTPPAGFVGPATLSYAVSSGGCSASATRRVSVAAVPTLTATAAPVPCPEARLAPLTLRFTAGAPAAGTSLSWDFGDGTQSTETTPTHTYTTPGKYQPVARLRYNGDRCETQLALPAVTVLPRKIPNIITPNGDPLNETFKLGPDCPPRLQIFSRWGQKVFEAAAYRDDWRADGQPDGVYYYLITYPDGRQLKGMVEVVR</sequence>
<feature type="signal peptide" evidence="2">
    <location>
        <begin position="1"/>
        <end position="22"/>
    </location>
</feature>
<dbReference type="SUPFAM" id="SSF49299">
    <property type="entry name" value="PKD domain"/>
    <property type="match status" value="1"/>
</dbReference>
<dbReference type="InterPro" id="IPR013783">
    <property type="entry name" value="Ig-like_fold"/>
</dbReference>
<gene>
    <name evidence="4" type="ORF">IC234_21400</name>
</gene>
<dbReference type="PROSITE" id="PS50093">
    <property type="entry name" value="PKD"/>
    <property type="match status" value="1"/>
</dbReference>
<accession>A0ABR8K0V9</accession>
<comment type="caution">
    <text evidence="4">The sequence shown here is derived from an EMBL/GenBank/DDBJ whole genome shotgun (WGS) entry which is preliminary data.</text>
</comment>
<proteinExistence type="predicted"/>
<dbReference type="Pfam" id="PF18911">
    <property type="entry name" value="PKD_4"/>
    <property type="match status" value="1"/>
</dbReference>
<dbReference type="PANTHER" id="PTHR35580">
    <property type="entry name" value="CELL SURFACE GLYCOPROTEIN (S-LAYER PROTEIN)-LIKE PROTEIN"/>
    <property type="match status" value="1"/>
</dbReference>
<organism evidence="4 5">
    <name type="scientific">Hymenobacter armeniacus</name>
    <dbReference type="NCBI Taxonomy" id="2771358"/>
    <lineage>
        <taxon>Bacteria</taxon>
        <taxon>Pseudomonadati</taxon>
        <taxon>Bacteroidota</taxon>
        <taxon>Cytophagia</taxon>
        <taxon>Cytophagales</taxon>
        <taxon>Hymenobacteraceae</taxon>
        <taxon>Hymenobacter</taxon>
    </lineage>
</organism>
<dbReference type="InterPro" id="IPR022409">
    <property type="entry name" value="PKD/Chitinase_dom"/>
</dbReference>
<dbReference type="InterPro" id="IPR000601">
    <property type="entry name" value="PKD_dom"/>
</dbReference>
<dbReference type="SMART" id="SM00089">
    <property type="entry name" value="PKD"/>
    <property type="match status" value="1"/>
</dbReference>
<dbReference type="Pfam" id="PF13585">
    <property type="entry name" value="CHU_C"/>
    <property type="match status" value="1"/>
</dbReference>
<dbReference type="EMBL" id="JACXAC010000010">
    <property type="protein sequence ID" value="MBD2724697.1"/>
    <property type="molecule type" value="Genomic_DNA"/>
</dbReference>
<dbReference type="RefSeq" id="WP_190928793.1">
    <property type="nucleotide sequence ID" value="NZ_JACXAC010000010.1"/>
</dbReference>
<protein>
    <submittedName>
        <fullName evidence="4">Gliding motility-associated C-terminal domain-containing protein</fullName>
    </submittedName>
</protein>
<dbReference type="Gene3D" id="2.60.40.10">
    <property type="entry name" value="Immunoglobulins"/>
    <property type="match status" value="1"/>
</dbReference>
<keyword evidence="2" id="KW-0732">Signal</keyword>
<evidence type="ECO:0000256" key="1">
    <source>
        <dbReference type="SAM" id="MobiDB-lite"/>
    </source>
</evidence>
<dbReference type="Pfam" id="PF25778">
    <property type="entry name" value="DUF7948"/>
    <property type="match status" value="1"/>
</dbReference>
<feature type="region of interest" description="Disordered" evidence="1">
    <location>
        <begin position="1050"/>
        <end position="1072"/>
    </location>
</feature>
<feature type="domain" description="PKD" evidence="3">
    <location>
        <begin position="1020"/>
        <end position="1075"/>
    </location>
</feature>
<keyword evidence="5" id="KW-1185">Reference proteome</keyword>
<reference evidence="4 5" key="1">
    <citation type="submission" date="2020-09" db="EMBL/GenBank/DDBJ databases">
        <authorList>
            <person name="Kim M.K."/>
        </authorList>
    </citation>
    <scope>NUCLEOTIDE SEQUENCE [LARGE SCALE GENOMIC DNA]</scope>
    <source>
        <strain evidence="4 5">BT189</strain>
    </source>
</reference>
<feature type="chain" id="PRO_5046383599" evidence="2">
    <location>
        <begin position="23"/>
        <end position="1179"/>
    </location>
</feature>
<evidence type="ECO:0000313" key="5">
    <source>
        <dbReference type="Proteomes" id="UP000606003"/>
    </source>
</evidence>